<sequence length="429" mass="47581">MSVPSCLADFTVQLIHSDGGVPQYRERLWEFFTIALPPFVLGVPPEQVRLIIADQFRGFSSKVLQQENDDIMVDDTEIMPAGYKDYFESVYHKAETIDALPLCSCSLRVITGHGFGNFKGGNINVGGQVVRYPGLGENATCLTILDICNAPYAVAHLDSKIPPKNKWYKFDKSAVFAEGISVPVICDKNDALWAFRVGYQGQHADDSVEKLSNNRRMSKPVGDSIAASLLFSIKLLNESDSTTSLDQIFYHTYTALNTELLSNDADHPNPHSSLGIMQSLVDTGVLPLNAEAFDSLFFRLQQDWFLTMERAVALTDEDNDVAAEIITFIVDSIVTWYSRHDAESWCDAEFPTEWETLLNMMGPFQSKLKSVKLAENHNGGGVVVTEKGGLPLEAWGSSCGDLPGILSKVRRKVVTGFFDEDQLKRSESQ</sequence>
<accession>A0A7S2U596</accession>
<organism evidence="1">
    <name type="scientific">Attheya septentrionalis</name>
    <dbReference type="NCBI Taxonomy" id="420275"/>
    <lineage>
        <taxon>Eukaryota</taxon>
        <taxon>Sar</taxon>
        <taxon>Stramenopiles</taxon>
        <taxon>Ochrophyta</taxon>
        <taxon>Bacillariophyta</taxon>
        <taxon>Coscinodiscophyceae</taxon>
        <taxon>Chaetocerotophycidae</taxon>
        <taxon>Chaetocerotales</taxon>
        <taxon>Attheyaceae</taxon>
        <taxon>Attheya</taxon>
    </lineage>
</organism>
<evidence type="ECO:0000313" key="1">
    <source>
        <dbReference type="EMBL" id="CAD9808910.1"/>
    </source>
</evidence>
<proteinExistence type="predicted"/>
<reference evidence="1" key="1">
    <citation type="submission" date="2021-01" db="EMBL/GenBank/DDBJ databases">
        <authorList>
            <person name="Corre E."/>
            <person name="Pelletier E."/>
            <person name="Niang G."/>
            <person name="Scheremetjew M."/>
            <person name="Finn R."/>
            <person name="Kale V."/>
            <person name="Holt S."/>
            <person name="Cochrane G."/>
            <person name="Meng A."/>
            <person name="Brown T."/>
            <person name="Cohen L."/>
        </authorList>
    </citation>
    <scope>NUCLEOTIDE SEQUENCE</scope>
    <source>
        <strain evidence="1">CCMP2084</strain>
    </source>
</reference>
<name>A0A7S2U596_9STRA</name>
<dbReference type="AlphaFoldDB" id="A0A7S2U596"/>
<protein>
    <submittedName>
        <fullName evidence="1">Uncharacterized protein</fullName>
    </submittedName>
</protein>
<gene>
    <name evidence="1" type="ORF">ASEP1449_LOCUS732</name>
</gene>
<dbReference type="EMBL" id="HBHQ01001148">
    <property type="protein sequence ID" value="CAD9808910.1"/>
    <property type="molecule type" value="Transcribed_RNA"/>
</dbReference>